<evidence type="ECO:0000256" key="1">
    <source>
        <dbReference type="PROSITE-ProRule" id="PRU00023"/>
    </source>
</evidence>
<dbReference type="Proteomes" id="UP000039865">
    <property type="component" value="Unassembled WGS sequence"/>
</dbReference>
<dbReference type="OrthoDB" id="432182at2759"/>
<proteinExistence type="predicted"/>
<dbReference type="InterPro" id="IPR036770">
    <property type="entry name" value="Ankyrin_rpt-contain_sf"/>
</dbReference>
<feature type="repeat" description="ANK" evidence="1">
    <location>
        <begin position="134"/>
        <end position="166"/>
    </location>
</feature>
<dbReference type="Pfam" id="PF13637">
    <property type="entry name" value="Ank_4"/>
    <property type="match status" value="1"/>
</dbReference>
<dbReference type="PANTHER" id="PTHR24121">
    <property type="entry name" value="NO MECHANORECEPTOR POTENTIAL C, ISOFORM D-RELATED"/>
    <property type="match status" value="1"/>
</dbReference>
<dbReference type="EMBL" id="CCKQ01014241">
    <property type="protein sequence ID" value="CDW85991.1"/>
    <property type="molecule type" value="Genomic_DNA"/>
</dbReference>
<keyword evidence="3" id="KW-1185">Reference proteome</keyword>
<keyword evidence="1" id="KW-0040">ANK repeat</keyword>
<dbReference type="InParanoid" id="A0A078AVC7"/>
<evidence type="ECO:0000313" key="3">
    <source>
        <dbReference type="Proteomes" id="UP000039865"/>
    </source>
</evidence>
<dbReference type="InterPro" id="IPR002110">
    <property type="entry name" value="Ankyrin_rpt"/>
</dbReference>
<dbReference type="Pfam" id="PF12796">
    <property type="entry name" value="Ank_2"/>
    <property type="match status" value="1"/>
</dbReference>
<dbReference type="Gene3D" id="1.25.40.20">
    <property type="entry name" value="Ankyrin repeat-containing domain"/>
    <property type="match status" value="1"/>
</dbReference>
<dbReference type="SMART" id="SM00248">
    <property type="entry name" value="ANK"/>
    <property type="match status" value="4"/>
</dbReference>
<sequence length="264" mass="29780">MTIEELESEQEPITSRLEAEAALRKVGVHTLGKGAGEIMLLAAAHGLINVIKHFEGPNNPLTYKNNFGDTLLHFASKGGQAKMALYLLHKGIHPMVQNKFNETPIFLAAEAGHVDVVNILAKDQRTNLEHQDKFGDTVLHFAARDGQLEICDFLMKKNKKIARIKNQEGKTPLTYALDNAQSAVAQCLRNYDAQATYGDRQAMIQELAIKMMNEFPDYKKSIFKHAPSKITLFGKKQNRDELIAEQNRLKQVADNMRRIREENQ</sequence>
<name>A0A078AVC7_STYLE</name>
<organism evidence="2 3">
    <name type="scientific">Stylonychia lemnae</name>
    <name type="common">Ciliate</name>
    <dbReference type="NCBI Taxonomy" id="5949"/>
    <lineage>
        <taxon>Eukaryota</taxon>
        <taxon>Sar</taxon>
        <taxon>Alveolata</taxon>
        <taxon>Ciliophora</taxon>
        <taxon>Intramacronucleata</taxon>
        <taxon>Spirotrichea</taxon>
        <taxon>Stichotrichia</taxon>
        <taxon>Sporadotrichida</taxon>
        <taxon>Oxytrichidae</taxon>
        <taxon>Stylonychinae</taxon>
        <taxon>Stylonychia</taxon>
    </lineage>
</organism>
<dbReference type="SUPFAM" id="SSF48403">
    <property type="entry name" value="Ankyrin repeat"/>
    <property type="match status" value="1"/>
</dbReference>
<protein>
    <submittedName>
        <fullName evidence="2">Ankyrin repeat domain protein</fullName>
    </submittedName>
</protein>
<dbReference type="AlphaFoldDB" id="A0A078AVC7"/>
<dbReference type="PANTHER" id="PTHR24121:SF21">
    <property type="entry name" value="ANKYRIN REPEAT FAMILY PROTEIN"/>
    <property type="match status" value="1"/>
</dbReference>
<evidence type="ECO:0000313" key="2">
    <source>
        <dbReference type="EMBL" id="CDW85991.1"/>
    </source>
</evidence>
<feature type="repeat" description="ANK" evidence="1">
    <location>
        <begin position="67"/>
        <end position="99"/>
    </location>
</feature>
<gene>
    <name evidence="2" type="primary">Contig517.g572</name>
    <name evidence="2" type="ORF">STYLEM_15082</name>
</gene>
<dbReference type="PROSITE" id="PS50297">
    <property type="entry name" value="ANK_REP_REGION"/>
    <property type="match status" value="1"/>
</dbReference>
<reference evidence="2 3" key="1">
    <citation type="submission" date="2014-06" db="EMBL/GenBank/DDBJ databases">
        <authorList>
            <person name="Swart Estienne"/>
        </authorList>
    </citation>
    <scope>NUCLEOTIDE SEQUENCE [LARGE SCALE GENOMIC DNA]</scope>
    <source>
        <strain evidence="2 3">130c</strain>
    </source>
</reference>
<dbReference type="PROSITE" id="PS50088">
    <property type="entry name" value="ANK_REPEAT"/>
    <property type="match status" value="2"/>
</dbReference>
<accession>A0A078AVC7</accession>